<dbReference type="Proteomes" id="UP001408789">
    <property type="component" value="Unassembled WGS sequence"/>
</dbReference>
<keyword evidence="3" id="KW-1185">Reference proteome</keyword>
<evidence type="ECO:0000313" key="2">
    <source>
        <dbReference type="EMBL" id="KAK9064022.1"/>
    </source>
</evidence>
<feature type="coiled-coil region" evidence="1">
    <location>
        <begin position="22"/>
        <end position="49"/>
    </location>
</feature>
<comment type="caution">
    <text evidence="2">The sequence shown here is derived from an EMBL/GenBank/DDBJ whole genome shotgun (WGS) entry which is preliminary data.</text>
</comment>
<organism evidence="2 3">
    <name type="scientific">Deinandra increscens subsp. villosa</name>
    <dbReference type="NCBI Taxonomy" id="3103831"/>
    <lineage>
        <taxon>Eukaryota</taxon>
        <taxon>Viridiplantae</taxon>
        <taxon>Streptophyta</taxon>
        <taxon>Embryophyta</taxon>
        <taxon>Tracheophyta</taxon>
        <taxon>Spermatophyta</taxon>
        <taxon>Magnoliopsida</taxon>
        <taxon>eudicotyledons</taxon>
        <taxon>Gunneridae</taxon>
        <taxon>Pentapetalae</taxon>
        <taxon>asterids</taxon>
        <taxon>campanulids</taxon>
        <taxon>Asterales</taxon>
        <taxon>Asteraceae</taxon>
        <taxon>Asteroideae</taxon>
        <taxon>Heliantheae alliance</taxon>
        <taxon>Madieae</taxon>
        <taxon>Madiinae</taxon>
        <taxon>Deinandra</taxon>
    </lineage>
</organism>
<keyword evidence="1" id="KW-0175">Coiled coil</keyword>
<evidence type="ECO:0000313" key="3">
    <source>
        <dbReference type="Proteomes" id="UP001408789"/>
    </source>
</evidence>
<proteinExistence type="predicted"/>
<name>A0AAP0D1D6_9ASTR</name>
<gene>
    <name evidence="2" type="ORF">SSX86_017894</name>
</gene>
<protein>
    <submittedName>
        <fullName evidence="2">Uncharacterized protein</fullName>
    </submittedName>
</protein>
<sequence length="191" mass="22143">MRYMKLHKYKVEENEDDFAVENKRASNDAQKVKRLLEAMQKILATYKDRQWDLARNVRWGGRRAKANARRRSKGWSNSLMATMDSKRLCLIDAGSASTFVEPFPLSFPARSPFGGLLEKMVNSVQQLLREAFHIRLLGVCQIFSYGQSYCCDLHLELAVDFAMKVSRNKMKLIRSEKMFNAEHEHEEAGFD</sequence>
<dbReference type="AlphaFoldDB" id="A0AAP0D1D6"/>
<reference evidence="2 3" key="1">
    <citation type="submission" date="2024-04" db="EMBL/GenBank/DDBJ databases">
        <title>The reference genome of an endangered Asteraceae, Deinandra increscens subsp. villosa, native to the Central Coast of California.</title>
        <authorList>
            <person name="Guilliams M."/>
            <person name="Hasenstab-Lehman K."/>
            <person name="Meyer R."/>
            <person name="Mcevoy S."/>
        </authorList>
    </citation>
    <scope>NUCLEOTIDE SEQUENCE [LARGE SCALE GENOMIC DNA]</scope>
    <source>
        <tissue evidence="2">Leaf</tissue>
    </source>
</reference>
<accession>A0AAP0D1D6</accession>
<evidence type="ECO:0000256" key="1">
    <source>
        <dbReference type="SAM" id="Coils"/>
    </source>
</evidence>
<dbReference type="EMBL" id="JBCNJP010000018">
    <property type="protein sequence ID" value="KAK9064022.1"/>
    <property type="molecule type" value="Genomic_DNA"/>
</dbReference>